<comment type="cofactor">
    <cofactor evidence="12">
        <name>Mg(2+)</name>
        <dbReference type="ChEBI" id="CHEBI:18420"/>
    </cofactor>
    <text evidence="12">Binds 1 Mg(2+) ion per subunit.</text>
</comment>
<dbReference type="GO" id="GO:0005737">
    <property type="term" value="C:cytoplasm"/>
    <property type="evidence" value="ECO:0007669"/>
    <property type="project" value="TreeGrafter"/>
</dbReference>
<reference evidence="13 14" key="1">
    <citation type="submission" date="2019-11" db="EMBL/GenBank/DDBJ databases">
        <title>Comparative genomics of hydrocarbon-degrading Desulfosarcina strains.</title>
        <authorList>
            <person name="Watanabe M."/>
            <person name="Kojima H."/>
            <person name="Fukui M."/>
        </authorList>
    </citation>
    <scope>NUCLEOTIDE SEQUENCE [LARGE SCALE GENOMIC DNA]</scope>
    <source>
        <strain evidence="14">oXyS1</strain>
    </source>
</reference>
<comment type="catalytic activity">
    <reaction evidence="8">
        <text>O-phospho-L-serine + H2O = L-serine + phosphate</text>
        <dbReference type="Rhea" id="RHEA:21208"/>
        <dbReference type="ChEBI" id="CHEBI:15377"/>
        <dbReference type="ChEBI" id="CHEBI:33384"/>
        <dbReference type="ChEBI" id="CHEBI:43474"/>
        <dbReference type="ChEBI" id="CHEBI:57524"/>
        <dbReference type="EC" id="3.1.3.3"/>
    </reaction>
</comment>
<evidence type="ECO:0000256" key="9">
    <source>
        <dbReference type="ARBA" id="ARBA00048523"/>
    </source>
</evidence>
<comment type="catalytic activity">
    <reaction evidence="9">
        <text>O-phospho-D-serine + H2O = D-serine + phosphate</text>
        <dbReference type="Rhea" id="RHEA:24873"/>
        <dbReference type="ChEBI" id="CHEBI:15377"/>
        <dbReference type="ChEBI" id="CHEBI:35247"/>
        <dbReference type="ChEBI" id="CHEBI:43474"/>
        <dbReference type="ChEBI" id="CHEBI:58680"/>
        <dbReference type="EC" id="3.1.3.3"/>
    </reaction>
</comment>
<accession>A0A5K8AJR3</accession>
<keyword evidence="7" id="KW-0718">Serine biosynthesis</keyword>
<proteinExistence type="predicted"/>
<dbReference type="Pfam" id="PF00702">
    <property type="entry name" value="Hydrolase"/>
    <property type="match status" value="1"/>
</dbReference>
<dbReference type="EC" id="3.1.3.3" evidence="2"/>
<keyword evidence="3" id="KW-0028">Amino-acid biosynthesis</keyword>
<organism evidence="13 14">
    <name type="scientific">Desulfosarcina ovata subsp. ovata</name>
    <dbReference type="NCBI Taxonomy" id="2752305"/>
    <lineage>
        <taxon>Bacteria</taxon>
        <taxon>Pseudomonadati</taxon>
        <taxon>Thermodesulfobacteriota</taxon>
        <taxon>Desulfobacteria</taxon>
        <taxon>Desulfobacterales</taxon>
        <taxon>Desulfosarcinaceae</taxon>
        <taxon>Desulfosarcina</taxon>
    </lineage>
</organism>
<feature type="binding site" evidence="11">
    <location>
        <position position="15"/>
    </location>
    <ligand>
        <name>substrate</name>
    </ligand>
</feature>
<dbReference type="Gene3D" id="3.40.50.1000">
    <property type="entry name" value="HAD superfamily/HAD-like"/>
    <property type="match status" value="1"/>
</dbReference>
<feature type="binding site" evidence="12">
    <location>
        <position position="7"/>
    </location>
    <ligand>
        <name>Mg(2+)</name>
        <dbReference type="ChEBI" id="CHEBI:18420"/>
    </ligand>
</feature>
<comment type="pathway">
    <text evidence="1">Amino-acid biosynthesis; L-serine biosynthesis; L-serine from 3-phospho-D-glycerate: step 3/3.</text>
</comment>
<dbReference type="NCBIfam" id="TIGR02137">
    <property type="entry name" value="HSK-PSP"/>
    <property type="match status" value="1"/>
</dbReference>
<name>A0A5K8AJR3_9BACT</name>
<dbReference type="RefSeq" id="WP_155312842.1">
    <property type="nucleotide sequence ID" value="NZ_AP021879.1"/>
</dbReference>
<feature type="binding site" evidence="11">
    <location>
        <position position="133"/>
    </location>
    <ligand>
        <name>substrate</name>
    </ligand>
</feature>
<feature type="binding site" evidence="11">
    <location>
        <begin position="90"/>
        <end position="91"/>
    </location>
    <ligand>
        <name>substrate</name>
    </ligand>
</feature>
<keyword evidence="6" id="KW-0460">Magnesium</keyword>
<dbReference type="Gene3D" id="3.90.1470.10">
    <property type="entry name" value="thrh gene product, domain 2"/>
    <property type="match status" value="1"/>
</dbReference>
<evidence type="ECO:0000256" key="12">
    <source>
        <dbReference type="PIRSR" id="PIRSR611863-3"/>
    </source>
</evidence>
<evidence type="ECO:0000256" key="2">
    <source>
        <dbReference type="ARBA" id="ARBA00012640"/>
    </source>
</evidence>
<evidence type="ECO:0000256" key="5">
    <source>
        <dbReference type="ARBA" id="ARBA00022801"/>
    </source>
</evidence>
<evidence type="ECO:0000256" key="10">
    <source>
        <dbReference type="PIRSR" id="PIRSR611863-1"/>
    </source>
</evidence>
<dbReference type="Proteomes" id="UP000422108">
    <property type="component" value="Chromosome"/>
</dbReference>
<dbReference type="NCBIfam" id="TIGR01488">
    <property type="entry name" value="HAD-SF-IB"/>
    <property type="match status" value="1"/>
</dbReference>
<keyword evidence="5" id="KW-0378">Hydrolase</keyword>
<gene>
    <name evidence="13" type="primary">thrH</name>
    <name evidence="13" type="ORF">DSCOOX_52200</name>
</gene>
<evidence type="ECO:0000256" key="8">
    <source>
        <dbReference type="ARBA" id="ARBA00048138"/>
    </source>
</evidence>
<dbReference type="InterPro" id="IPR023214">
    <property type="entry name" value="HAD_sf"/>
</dbReference>
<sequence length="207" mass="23591">MHIICSDLEGVFIPEIWINVAERTGIEELRLTTRDISDYDVLMKRRLSILEANRLKLKDITDVIATMELMPGAREFLDWLRARTQVIVVSDTFVEFARPMMEKLGWPTLLCHGLTIDAGGAIADYNLRQPDGKRKVVQAFKNLNYEVLAMGDSYNDVNMLKEAQQGILFRPPQNVIDEYPQFPVATTYDELKVIFGKALGEGVNREV</sequence>
<evidence type="ECO:0000256" key="7">
    <source>
        <dbReference type="ARBA" id="ARBA00023299"/>
    </source>
</evidence>
<evidence type="ECO:0000313" key="14">
    <source>
        <dbReference type="Proteomes" id="UP000422108"/>
    </source>
</evidence>
<dbReference type="InterPro" id="IPR036412">
    <property type="entry name" value="HAD-like_sf"/>
</dbReference>
<feature type="binding site" evidence="12">
    <location>
        <position position="152"/>
    </location>
    <ligand>
        <name>Mg(2+)</name>
        <dbReference type="ChEBI" id="CHEBI:18420"/>
    </ligand>
</feature>
<feature type="active site" description="Nucleophile" evidence="10">
    <location>
        <position position="7"/>
    </location>
</feature>
<dbReference type="GO" id="GO:0006564">
    <property type="term" value="P:L-serine biosynthetic process"/>
    <property type="evidence" value="ECO:0007669"/>
    <property type="project" value="UniProtKB-KW"/>
</dbReference>
<dbReference type="InterPro" id="IPR050582">
    <property type="entry name" value="HAD-like_SerB"/>
</dbReference>
<feature type="binding site" evidence="11">
    <location>
        <position position="46"/>
    </location>
    <ligand>
        <name>substrate</name>
    </ligand>
</feature>
<evidence type="ECO:0000256" key="6">
    <source>
        <dbReference type="ARBA" id="ARBA00022842"/>
    </source>
</evidence>
<dbReference type="GO" id="GO:0000287">
    <property type="term" value="F:magnesium ion binding"/>
    <property type="evidence" value="ECO:0007669"/>
    <property type="project" value="TreeGrafter"/>
</dbReference>
<feature type="binding site" evidence="12">
    <location>
        <position position="9"/>
    </location>
    <ligand>
        <name>Mg(2+)</name>
        <dbReference type="ChEBI" id="CHEBI:18420"/>
    </ligand>
</feature>
<evidence type="ECO:0000256" key="11">
    <source>
        <dbReference type="PIRSR" id="PIRSR611863-2"/>
    </source>
</evidence>
<keyword evidence="4" id="KW-0479">Metal-binding</keyword>
<feature type="active site" description="Proton donor" evidence="10">
    <location>
        <position position="9"/>
    </location>
</feature>
<dbReference type="PANTHER" id="PTHR43344:SF2">
    <property type="entry name" value="PHOSPHOSERINE PHOSPHATASE"/>
    <property type="match status" value="1"/>
</dbReference>
<dbReference type="GO" id="GO:0036424">
    <property type="term" value="F:L-phosphoserine phosphatase activity"/>
    <property type="evidence" value="ECO:0007669"/>
    <property type="project" value="TreeGrafter"/>
</dbReference>
<dbReference type="AlphaFoldDB" id="A0A5K8AJR3"/>
<evidence type="ECO:0000313" key="13">
    <source>
        <dbReference type="EMBL" id="BBO92040.1"/>
    </source>
</evidence>
<keyword evidence="14" id="KW-1185">Reference proteome</keyword>
<dbReference type="PANTHER" id="PTHR43344">
    <property type="entry name" value="PHOSPHOSERINE PHOSPHATASE"/>
    <property type="match status" value="1"/>
</dbReference>
<protein>
    <recommendedName>
        <fullName evidence="2">phosphoserine phosphatase</fullName>
        <ecNumber evidence="2">3.1.3.3</ecNumber>
    </recommendedName>
</protein>
<dbReference type="SUPFAM" id="SSF56784">
    <property type="entry name" value="HAD-like"/>
    <property type="match status" value="1"/>
</dbReference>
<dbReference type="NCBIfam" id="NF010109">
    <property type="entry name" value="PRK13582.1"/>
    <property type="match status" value="1"/>
</dbReference>
<evidence type="ECO:0000256" key="3">
    <source>
        <dbReference type="ARBA" id="ARBA00022605"/>
    </source>
</evidence>
<evidence type="ECO:0000256" key="1">
    <source>
        <dbReference type="ARBA" id="ARBA00005135"/>
    </source>
</evidence>
<dbReference type="EMBL" id="AP021879">
    <property type="protein sequence ID" value="BBO92040.1"/>
    <property type="molecule type" value="Genomic_DNA"/>
</dbReference>
<dbReference type="InterPro" id="IPR011863">
    <property type="entry name" value="HSK-PSP"/>
</dbReference>
<feature type="binding site" evidence="11">
    <location>
        <position position="155"/>
    </location>
    <ligand>
        <name>substrate</name>
    </ligand>
</feature>
<evidence type="ECO:0000256" key="4">
    <source>
        <dbReference type="ARBA" id="ARBA00022723"/>
    </source>
</evidence>